<keyword evidence="2" id="KW-1185">Reference proteome</keyword>
<evidence type="ECO:0000313" key="2">
    <source>
        <dbReference type="Proteomes" id="UP000001876"/>
    </source>
</evidence>
<organism evidence="2">
    <name type="scientific">Micromonas pusilla (strain CCMP1545)</name>
    <name type="common">Picoplanktonic green alga</name>
    <dbReference type="NCBI Taxonomy" id="564608"/>
    <lineage>
        <taxon>Eukaryota</taxon>
        <taxon>Viridiplantae</taxon>
        <taxon>Chlorophyta</taxon>
        <taxon>Mamiellophyceae</taxon>
        <taxon>Mamiellales</taxon>
        <taxon>Mamiellaceae</taxon>
        <taxon>Micromonas</taxon>
    </lineage>
</organism>
<dbReference type="GeneID" id="9681786"/>
<gene>
    <name evidence="1" type="ORF">MICPUCDRAFT_64996</name>
</gene>
<accession>C1MLE3</accession>
<dbReference type="RefSeq" id="XP_003056151.1">
    <property type="nucleotide sequence ID" value="XM_003056105.1"/>
</dbReference>
<evidence type="ECO:0000313" key="1">
    <source>
        <dbReference type="EMBL" id="EEH59527.1"/>
    </source>
</evidence>
<sequence>MRLCVHAIYSRSFFTSLTVSMKFRLRVRELRRRQMFVTPSLFCKRRICAPGQPDSAPQV</sequence>
<reference evidence="1 2" key="1">
    <citation type="journal article" date="2009" name="Science">
        <title>Green evolution and dynamic adaptations revealed by genomes of the marine picoeukaryotes Micromonas.</title>
        <authorList>
            <person name="Worden A.Z."/>
            <person name="Lee J.H."/>
            <person name="Mock T."/>
            <person name="Rouze P."/>
            <person name="Simmons M.P."/>
            <person name="Aerts A.L."/>
            <person name="Allen A.E."/>
            <person name="Cuvelier M.L."/>
            <person name="Derelle E."/>
            <person name="Everett M.V."/>
            <person name="Foulon E."/>
            <person name="Grimwood J."/>
            <person name="Gundlach H."/>
            <person name="Henrissat B."/>
            <person name="Napoli C."/>
            <person name="McDonald S.M."/>
            <person name="Parker M.S."/>
            <person name="Rombauts S."/>
            <person name="Salamov A."/>
            <person name="Von Dassow P."/>
            <person name="Badger J.H."/>
            <person name="Coutinho P.M."/>
            <person name="Demir E."/>
            <person name="Dubchak I."/>
            <person name="Gentemann C."/>
            <person name="Eikrem W."/>
            <person name="Gready J.E."/>
            <person name="John U."/>
            <person name="Lanier W."/>
            <person name="Lindquist E.A."/>
            <person name="Lucas S."/>
            <person name="Mayer K.F."/>
            <person name="Moreau H."/>
            <person name="Not F."/>
            <person name="Otillar R."/>
            <person name="Panaud O."/>
            <person name="Pangilinan J."/>
            <person name="Paulsen I."/>
            <person name="Piegu B."/>
            <person name="Poliakov A."/>
            <person name="Robbens S."/>
            <person name="Schmutz J."/>
            <person name="Toulza E."/>
            <person name="Wyss T."/>
            <person name="Zelensky A."/>
            <person name="Zhou K."/>
            <person name="Armbrust E.V."/>
            <person name="Bhattacharya D."/>
            <person name="Goodenough U.W."/>
            <person name="Van de Peer Y."/>
            <person name="Grigoriev I.V."/>
        </authorList>
    </citation>
    <scope>NUCLEOTIDE SEQUENCE [LARGE SCALE GENOMIC DNA]</scope>
    <source>
        <strain evidence="1 2">CCMP1545</strain>
    </source>
</reference>
<name>C1MLE3_MICPC</name>
<dbReference type="AlphaFoldDB" id="C1MLE3"/>
<dbReference type="EMBL" id="GG663736">
    <property type="protein sequence ID" value="EEH59527.1"/>
    <property type="molecule type" value="Genomic_DNA"/>
</dbReference>
<protein>
    <submittedName>
        <fullName evidence="1">Predicted protein</fullName>
    </submittedName>
</protein>
<dbReference type="Proteomes" id="UP000001876">
    <property type="component" value="Unassembled WGS sequence"/>
</dbReference>
<dbReference type="KEGG" id="mpp:MICPUCDRAFT_64996"/>
<proteinExistence type="predicted"/>